<dbReference type="AlphaFoldDB" id="A0A9N9HN41"/>
<dbReference type="EMBL" id="CAJVPL010017040">
    <property type="protein sequence ID" value="CAG8697508.1"/>
    <property type="molecule type" value="Genomic_DNA"/>
</dbReference>
<reference evidence="1" key="1">
    <citation type="submission" date="2021-06" db="EMBL/GenBank/DDBJ databases">
        <authorList>
            <person name="Kallberg Y."/>
            <person name="Tangrot J."/>
            <person name="Rosling A."/>
        </authorList>
    </citation>
    <scope>NUCLEOTIDE SEQUENCE</scope>
    <source>
        <strain evidence="1">MT106</strain>
    </source>
</reference>
<feature type="non-terminal residue" evidence="1">
    <location>
        <position position="132"/>
    </location>
</feature>
<keyword evidence="2" id="KW-1185">Reference proteome</keyword>
<protein>
    <submittedName>
        <fullName evidence="1">3296_t:CDS:1</fullName>
    </submittedName>
</protein>
<sequence length="132" mass="15542">KVVVRIDMILSIITVDIYHEFLHPRPNLCIEMLNKLWEEINTHSHLTSIAGWKLFQRYDDHVESTRKLLNEYDSHGFHLCLDIKDSETTAISFTTPLLNKIKNYGINITEIYLDATYKIARGRYELYDIIAE</sequence>
<organism evidence="1 2">
    <name type="scientific">Ambispora gerdemannii</name>
    <dbReference type="NCBI Taxonomy" id="144530"/>
    <lineage>
        <taxon>Eukaryota</taxon>
        <taxon>Fungi</taxon>
        <taxon>Fungi incertae sedis</taxon>
        <taxon>Mucoromycota</taxon>
        <taxon>Glomeromycotina</taxon>
        <taxon>Glomeromycetes</taxon>
        <taxon>Archaeosporales</taxon>
        <taxon>Ambisporaceae</taxon>
        <taxon>Ambispora</taxon>
    </lineage>
</organism>
<dbReference type="OrthoDB" id="2374784at2759"/>
<accession>A0A9N9HN41</accession>
<evidence type="ECO:0000313" key="1">
    <source>
        <dbReference type="EMBL" id="CAG8697508.1"/>
    </source>
</evidence>
<evidence type="ECO:0000313" key="2">
    <source>
        <dbReference type="Proteomes" id="UP000789831"/>
    </source>
</evidence>
<feature type="non-terminal residue" evidence="1">
    <location>
        <position position="1"/>
    </location>
</feature>
<gene>
    <name evidence="1" type="ORF">AGERDE_LOCUS13342</name>
</gene>
<name>A0A9N9HN41_9GLOM</name>
<comment type="caution">
    <text evidence="1">The sequence shown here is derived from an EMBL/GenBank/DDBJ whole genome shotgun (WGS) entry which is preliminary data.</text>
</comment>
<dbReference type="Proteomes" id="UP000789831">
    <property type="component" value="Unassembled WGS sequence"/>
</dbReference>
<proteinExistence type="predicted"/>